<dbReference type="RefSeq" id="WP_220229089.1">
    <property type="nucleotide sequence ID" value="NZ_JAICBX010000002.1"/>
</dbReference>
<proteinExistence type="predicted"/>
<dbReference type="AlphaFoldDB" id="A0AAE2ZQ79"/>
<sequence>MFADITKVEIARETALPKWTPPSPYNLTRIIRAAIAFSCTGVSAKQSLGGRWFLHHVGTVEHYKPFKQRSLAE</sequence>
<dbReference type="EMBL" id="JAICBX010000002">
    <property type="protein sequence ID" value="MBW8638473.1"/>
    <property type="molecule type" value="Genomic_DNA"/>
</dbReference>
<reference evidence="1" key="1">
    <citation type="submission" date="2021-08" db="EMBL/GenBank/DDBJ databases">
        <title>Hoeflea bacterium WL0058 sp. nov., isolated from the sediment.</title>
        <authorList>
            <person name="Wang L."/>
            <person name="Zhang D."/>
        </authorList>
    </citation>
    <scope>NUCLEOTIDE SEQUENCE</scope>
    <source>
        <strain evidence="1">WL0058</strain>
    </source>
</reference>
<dbReference type="Proteomes" id="UP001196509">
    <property type="component" value="Unassembled WGS sequence"/>
</dbReference>
<evidence type="ECO:0000313" key="2">
    <source>
        <dbReference type="Proteomes" id="UP001196509"/>
    </source>
</evidence>
<keyword evidence="2" id="KW-1185">Reference proteome</keyword>
<protein>
    <submittedName>
        <fullName evidence="1">Uncharacterized protein</fullName>
    </submittedName>
</protein>
<gene>
    <name evidence="1" type="ORF">K1W69_14850</name>
</gene>
<organism evidence="1 2">
    <name type="scientific">Flavimaribacter sediminis</name>
    <dbReference type="NCBI Taxonomy" id="2865987"/>
    <lineage>
        <taxon>Bacteria</taxon>
        <taxon>Pseudomonadati</taxon>
        <taxon>Pseudomonadota</taxon>
        <taxon>Alphaproteobacteria</taxon>
        <taxon>Hyphomicrobiales</taxon>
        <taxon>Rhizobiaceae</taxon>
        <taxon>Flavimaribacter</taxon>
    </lineage>
</organism>
<evidence type="ECO:0000313" key="1">
    <source>
        <dbReference type="EMBL" id="MBW8638473.1"/>
    </source>
</evidence>
<accession>A0AAE2ZQ79</accession>
<comment type="caution">
    <text evidence="1">The sequence shown here is derived from an EMBL/GenBank/DDBJ whole genome shotgun (WGS) entry which is preliminary data.</text>
</comment>
<name>A0AAE2ZQ79_9HYPH</name>